<protein>
    <submittedName>
        <fullName evidence="2">Uncharacterized protein</fullName>
    </submittedName>
</protein>
<dbReference type="OrthoDB" id="10255539at2759"/>
<name>A0A9P5P7Z9_9AGAR</name>
<gene>
    <name evidence="2" type="ORF">BDP27DRAFT_1433251</name>
</gene>
<evidence type="ECO:0000256" key="1">
    <source>
        <dbReference type="SAM" id="MobiDB-lite"/>
    </source>
</evidence>
<comment type="caution">
    <text evidence="2">The sequence shown here is derived from an EMBL/GenBank/DDBJ whole genome shotgun (WGS) entry which is preliminary data.</text>
</comment>
<proteinExistence type="predicted"/>
<reference evidence="2" key="1">
    <citation type="submission" date="2020-11" db="EMBL/GenBank/DDBJ databases">
        <authorList>
            <consortium name="DOE Joint Genome Institute"/>
            <person name="Ahrendt S."/>
            <person name="Riley R."/>
            <person name="Andreopoulos W."/>
            <person name="Labutti K."/>
            <person name="Pangilinan J."/>
            <person name="Ruiz-Duenas F.J."/>
            <person name="Barrasa J.M."/>
            <person name="Sanchez-Garcia M."/>
            <person name="Camarero S."/>
            <person name="Miyauchi S."/>
            <person name="Serrano A."/>
            <person name="Linde D."/>
            <person name="Babiker R."/>
            <person name="Drula E."/>
            <person name="Ayuso-Fernandez I."/>
            <person name="Pacheco R."/>
            <person name="Padilla G."/>
            <person name="Ferreira P."/>
            <person name="Barriuso J."/>
            <person name="Kellner H."/>
            <person name="Castanera R."/>
            <person name="Alfaro M."/>
            <person name="Ramirez L."/>
            <person name="Pisabarro A.G."/>
            <person name="Kuo A."/>
            <person name="Tritt A."/>
            <person name="Lipzen A."/>
            <person name="He G."/>
            <person name="Yan M."/>
            <person name="Ng V."/>
            <person name="Cullen D."/>
            <person name="Martin F."/>
            <person name="Rosso M.-N."/>
            <person name="Henrissat B."/>
            <person name="Hibbett D."/>
            <person name="Martinez A.T."/>
            <person name="Grigoriev I.V."/>
        </authorList>
    </citation>
    <scope>NUCLEOTIDE SEQUENCE</scope>
    <source>
        <strain evidence="2">AH 40177</strain>
    </source>
</reference>
<organism evidence="2 3">
    <name type="scientific">Rhodocollybia butyracea</name>
    <dbReference type="NCBI Taxonomy" id="206335"/>
    <lineage>
        <taxon>Eukaryota</taxon>
        <taxon>Fungi</taxon>
        <taxon>Dikarya</taxon>
        <taxon>Basidiomycota</taxon>
        <taxon>Agaricomycotina</taxon>
        <taxon>Agaricomycetes</taxon>
        <taxon>Agaricomycetidae</taxon>
        <taxon>Agaricales</taxon>
        <taxon>Marasmiineae</taxon>
        <taxon>Omphalotaceae</taxon>
        <taxon>Rhodocollybia</taxon>
    </lineage>
</organism>
<accession>A0A9P5P7Z9</accession>
<feature type="region of interest" description="Disordered" evidence="1">
    <location>
        <begin position="1"/>
        <end position="20"/>
    </location>
</feature>
<evidence type="ECO:0000313" key="3">
    <source>
        <dbReference type="Proteomes" id="UP000772434"/>
    </source>
</evidence>
<dbReference type="AlphaFoldDB" id="A0A9P5P7Z9"/>
<feature type="compositionally biased region" description="Polar residues" evidence="1">
    <location>
        <begin position="1"/>
        <end position="12"/>
    </location>
</feature>
<evidence type="ECO:0000313" key="2">
    <source>
        <dbReference type="EMBL" id="KAF9056916.1"/>
    </source>
</evidence>
<dbReference type="Proteomes" id="UP000772434">
    <property type="component" value="Unassembled WGS sequence"/>
</dbReference>
<keyword evidence="3" id="KW-1185">Reference proteome</keyword>
<dbReference type="EMBL" id="JADNRY010000411">
    <property type="protein sequence ID" value="KAF9056916.1"/>
    <property type="molecule type" value="Genomic_DNA"/>
</dbReference>
<sequence>MSLTSGKGNKQPEQAEEAEASNYKASITVVFDDSDRETSRIAYENWKQIMVKRQSGFKGHKHTQQDVQNLFWSVQLNIDNPNLVIIQGRITKVLPLVLQATLEHIYNLRSRGFQHAPSRNSRGGRTAGTRMFKAECKGDRVGGDRDLTERVQKQRDAEKKRRLGVHGFLRGIGVARYGVVSRCIMAHQFKPAPLYILDEINASAGVVAHAAHGSSHPHMIFESPIYRRVVDRRLVFRFVNLYGAGGRSRSGVAQLLPP</sequence>